<dbReference type="PANTHER" id="PTHR46268">
    <property type="entry name" value="STRESS RESPONSE PROTEIN NHAX"/>
    <property type="match status" value="1"/>
</dbReference>
<feature type="domain" description="UspA" evidence="2">
    <location>
        <begin position="3"/>
        <end position="153"/>
    </location>
</feature>
<dbReference type="Pfam" id="PF00582">
    <property type="entry name" value="Usp"/>
    <property type="match status" value="2"/>
</dbReference>
<dbReference type="PRINTS" id="PR01438">
    <property type="entry name" value="UNVRSLSTRESS"/>
</dbReference>
<dbReference type="SUPFAM" id="SSF52402">
    <property type="entry name" value="Adenine nucleotide alpha hydrolases-like"/>
    <property type="match status" value="2"/>
</dbReference>
<dbReference type="InterPro" id="IPR006016">
    <property type="entry name" value="UspA"/>
</dbReference>
<dbReference type="PATRIC" id="fig|880071.3.peg.3787"/>
<gene>
    <name evidence="3" type="ordered locus">Fleli_3781</name>
</gene>
<accession>I4AQ57</accession>
<dbReference type="STRING" id="880071.Fleli_3781"/>
<dbReference type="eggNOG" id="COG0589">
    <property type="taxonomic scope" value="Bacteria"/>
</dbReference>
<name>I4AQ57_BERLS</name>
<dbReference type="InterPro" id="IPR014729">
    <property type="entry name" value="Rossmann-like_a/b/a_fold"/>
</dbReference>
<feature type="domain" description="UspA" evidence="2">
    <location>
        <begin position="162"/>
        <end position="287"/>
    </location>
</feature>
<organism evidence="3 4">
    <name type="scientific">Bernardetia litoralis (strain ATCC 23117 / DSM 6794 / NBRC 15988 / NCIMB 1366 / Fx l1 / Sio-4)</name>
    <name type="common">Flexibacter litoralis</name>
    <dbReference type="NCBI Taxonomy" id="880071"/>
    <lineage>
        <taxon>Bacteria</taxon>
        <taxon>Pseudomonadati</taxon>
        <taxon>Bacteroidota</taxon>
        <taxon>Cytophagia</taxon>
        <taxon>Cytophagales</taxon>
        <taxon>Bernardetiaceae</taxon>
        <taxon>Bernardetia</taxon>
    </lineage>
</organism>
<dbReference type="PANTHER" id="PTHR46268:SF6">
    <property type="entry name" value="UNIVERSAL STRESS PROTEIN UP12"/>
    <property type="match status" value="1"/>
</dbReference>
<dbReference type="RefSeq" id="WP_014799516.1">
    <property type="nucleotide sequence ID" value="NC_018018.1"/>
</dbReference>
<evidence type="ECO:0000259" key="2">
    <source>
        <dbReference type="Pfam" id="PF00582"/>
    </source>
</evidence>
<keyword evidence="4" id="KW-1185">Reference proteome</keyword>
<evidence type="ECO:0000313" key="4">
    <source>
        <dbReference type="Proteomes" id="UP000006054"/>
    </source>
</evidence>
<dbReference type="EMBL" id="CP003345">
    <property type="protein sequence ID" value="AFM06092.1"/>
    <property type="molecule type" value="Genomic_DNA"/>
</dbReference>
<sequence>MSFKNILVPIDFSTRSYAALAAAADIANQFDSKITLLHIIDVPETQRPEYQLALDTVGNYENSKKEDIPAILYSMKETKRQLREATEKYPKITFDEKVVFDRVHRQIYTVVEGTDVDLIVMGSTGASGLGEVFIGSNTQKVVRNSSCPVLVIKDDEGNFNPRNIVFASDFSEMGGEAARLFPFFKTLYGSTLHLLNIVTPSTFEATPTTQKRMEDFVTDLKVDKADYTINIFNYYTEEEGILTFAEDNKADMILLGTHGRKGFSRFMMGSIAENVANHSEIPVFVFRQD</sequence>
<comment type="similarity">
    <text evidence="1">Belongs to the universal stress protein A family.</text>
</comment>
<dbReference type="HOGENOM" id="CLU_049301_2_4_10"/>
<dbReference type="AlphaFoldDB" id="I4AQ57"/>
<dbReference type="OrthoDB" id="1522603at2"/>
<dbReference type="Proteomes" id="UP000006054">
    <property type="component" value="Chromosome"/>
</dbReference>
<reference evidence="4" key="1">
    <citation type="submission" date="2012-06" db="EMBL/GenBank/DDBJ databases">
        <title>The complete genome of Flexibacter litoralis DSM 6794.</title>
        <authorList>
            <person name="Lucas S."/>
            <person name="Copeland A."/>
            <person name="Lapidus A."/>
            <person name="Glavina del Rio T."/>
            <person name="Dalin E."/>
            <person name="Tice H."/>
            <person name="Bruce D."/>
            <person name="Goodwin L."/>
            <person name="Pitluck S."/>
            <person name="Peters L."/>
            <person name="Ovchinnikova G."/>
            <person name="Lu M."/>
            <person name="Kyrpides N."/>
            <person name="Mavromatis K."/>
            <person name="Ivanova N."/>
            <person name="Brettin T."/>
            <person name="Detter J.C."/>
            <person name="Han C."/>
            <person name="Larimer F."/>
            <person name="Land M."/>
            <person name="Hauser L."/>
            <person name="Markowitz V."/>
            <person name="Cheng J.-F."/>
            <person name="Hugenholtz P."/>
            <person name="Woyke T."/>
            <person name="Wu D."/>
            <person name="Spring S."/>
            <person name="Lang E."/>
            <person name="Kopitz M."/>
            <person name="Brambilla E."/>
            <person name="Klenk H.-P."/>
            <person name="Eisen J.A."/>
        </authorList>
    </citation>
    <scope>NUCLEOTIDE SEQUENCE [LARGE SCALE GENOMIC DNA]</scope>
    <source>
        <strain evidence="4">ATCC 23117 / DSM 6794 / NBRC 15988 / NCIMB 1366 / Sio-4</strain>
    </source>
</reference>
<evidence type="ECO:0000313" key="3">
    <source>
        <dbReference type="EMBL" id="AFM06092.1"/>
    </source>
</evidence>
<dbReference type="KEGG" id="fli:Fleli_3781"/>
<dbReference type="InterPro" id="IPR006015">
    <property type="entry name" value="Universal_stress_UspA"/>
</dbReference>
<proteinExistence type="inferred from homology"/>
<evidence type="ECO:0000256" key="1">
    <source>
        <dbReference type="ARBA" id="ARBA00008791"/>
    </source>
</evidence>
<protein>
    <submittedName>
        <fullName evidence="3">Universal stress protein UspA-like protein</fullName>
    </submittedName>
</protein>
<dbReference type="Gene3D" id="3.40.50.620">
    <property type="entry name" value="HUPs"/>
    <property type="match status" value="2"/>
</dbReference>
<dbReference type="CDD" id="cd00293">
    <property type="entry name" value="USP-like"/>
    <property type="match status" value="2"/>
</dbReference>